<feature type="signal peptide" evidence="2">
    <location>
        <begin position="1"/>
        <end position="33"/>
    </location>
</feature>
<comment type="caution">
    <text evidence="4">The sequence shown here is derived from an EMBL/GenBank/DDBJ whole genome shotgun (WGS) entry which is preliminary data.</text>
</comment>
<dbReference type="InterPro" id="IPR013425">
    <property type="entry name" value="Autotrns_rpt"/>
</dbReference>
<feature type="domain" description="Autotransporter" evidence="3">
    <location>
        <begin position="792"/>
        <end position="1069"/>
    </location>
</feature>
<dbReference type="Proteomes" id="UP001229244">
    <property type="component" value="Unassembled WGS sequence"/>
</dbReference>
<accession>A0AAE3VS80</accession>
<dbReference type="SUPFAM" id="SSF103515">
    <property type="entry name" value="Autotransporter"/>
    <property type="match status" value="1"/>
</dbReference>
<protein>
    <submittedName>
        <fullName evidence="4">Autotransporter-associated beta strand protein</fullName>
    </submittedName>
</protein>
<sequence>MDRFNPPVRRFGLRAFGLATALAAASLASPAAAQSWSLYDDGDTSFTIPKSPNSRPDSYEYDLKITTTRRDGTSVTSAARKIEMDTGSTGLVIAAEYLGETADTLTGEAGWAFYNSSGLLIWGKLTEATVTYLDPATGQPIVASNVRVLAATNSRCTGYGDNPCDQNAHRTISMMGVGFGRNTLGEGALDYDSPTIAEQLIAAPTTSQAFNPLVNIAAPDGSAFNQGYIIRRGEVIVGLTPANTSGFAFGKLEADSQTGAWGQGAMSVTVSGGSEGTVGPQSGILLADTGIPNSFIHVPGQASGPVSSASTVTVQVLDAGDTVSYSYRVGCTSACSPQKPTSVQWVGPSATDRGVGYVNTGIRFYDGFYYLFDPTNGYLGVAPDPNVSGTNIVFTPVISAIGQITFDTPFSTTMPVFLRASSTNPAAIATGTTATFENALTGPGDLIVNGTGTVTLNGVNTYSGHTTVQSGTLAVTSQLASAVTVRSGGTFNLSGQLSVAGATAPLVTVDTGGAFDLAGTVSGNVSNFGTTTVQSSGRIAGDVSTAGSFVNNGTVSGTLTTTGRLSGTGTVANLVVAQGGTLATGNSIGTMTVTGTYTFGPGATREVEVGADGSIDLLRVSGTATLSGGTVIVSHEPGLVPVLGDRYVFLTADGGVTGTHSNLVGGLFDDALYPFLTTGLSYGATDAALQVVDSQVSFEAAGTTPNRRAVGAALDRFVQGTALDYPLTHLTIDQYNLAADQLSGQIHASTLTALQNDARLARDTIQARLGAAFAEMGAAPMFASNGTSGMNLPGLTASAWASAYGNWGDIDGTGNASSLSTSLTGTLAGVDAAIHTWGRVGFAAGYGAGRFKSPDLAASGTSGTTTLAAYGGAVRGMMRASLGASFAWHDIETDRTIAFPGYWAQQSADHSATTGQIFGEGAIDLGFAPVDTEAFAGLAFVQTSTDAFSEGGDLTALSATGATQSNTLTTLGLRLAKSVPLAGGVLRPHATLGWQHAFGDVDPDMDLTFARSGAGFTVAGAPIARDAAIVGAGLDFVLTRRATLSVAYDGRIGSGTAEHAATGELSVTF</sequence>
<name>A0AAE3VS80_9HYPH</name>
<proteinExistence type="predicted"/>
<dbReference type="SMART" id="SM00869">
    <property type="entry name" value="Autotransporter"/>
    <property type="match status" value="1"/>
</dbReference>
<dbReference type="Pfam" id="PF12951">
    <property type="entry name" value="PATR"/>
    <property type="match status" value="1"/>
</dbReference>
<dbReference type="InterPro" id="IPR006311">
    <property type="entry name" value="TAT_signal"/>
</dbReference>
<dbReference type="InterPro" id="IPR005546">
    <property type="entry name" value="Autotransporte_beta"/>
</dbReference>
<evidence type="ECO:0000313" key="4">
    <source>
        <dbReference type="EMBL" id="MDQ0317240.1"/>
    </source>
</evidence>
<evidence type="ECO:0000259" key="3">
    <source>
        <dbReference type="PROSITE" id="PS51208"/>
    </source>
</evidence>
<keyword evidence="5" id="KW-1185">Reference proteome</keyword>
<dbReference type="PROSITE" id="PS51208">
    <property type="entry name" value="AUTOTRANSPORTER"/>
    <property type="match status" value="1"/>
</dbReference>
<dbReference type="AlphaFoldDB" id="A0AAE3VS80"/>
<evidence type="ECO:0000313" key="5">
    <source>
        <dbReference type="Proteomes" id="UP001229244"/>
    </source>
</evidence>
<feature type="chain" id="PRO_5042173888" evidence="2">
    <location>
        <begin position="34"/>
        <end position="1069"/>
    </location>
</feature>
<dbReference type="PROSITE" id="PS51318">
    <property type="entry name" value="TAT"/>
    <property type="match status" value="1"/>
</dbReference>
<gene>
    <name evidence="4" type="ORF">J2S73_003717</name>
</gene>
<evidence type="ECO:0000256" key="2">
    <source>
        <dbReference type="SAM" id="SignalP"/>
    </source>
</evidence>
<dbReference type="NCBIfam" id="TIGR02601">
    <property type="entry name" value="autotrns_rpt"/>
    <property type="match status" value="1"/>
</dbReference>
<dbReference type="EMBL" id="JAUSUL010000004">
    <property type="protein sequence ID" value="MDQ0317240.1"/>
    <property type="molecule type" value="Genomic_DNA"/>
</dbReference>
<dbReference type="Pfam" id="PF03797">
    <property type="entry name" value="Autotransporter"/>
    <property type="match status" value="1"/>
</dbReference>
<dbReference type="Gene3D" id="2.40.128.130">
    <property type="entry name" value="Autotransporter beta-domain"/>
    <property type="match status" value="1"/>
</dbReference>
<keyword evidence="1 2" id="KW-0732">Signal</keyword>
<reference evidence="4" key="1">
    <citation type="submission" date="2023-07" db="EMBL/GenBank/DDBJ databases">
        <title>Genomic Encyclopedia of Type Strains, Phase IV (KMG-IV): sequencing the most valuable type-strain genomes for metagenomic binning, comparative biology and taxonomic classification.</title>
        <authorList>
            <person name="Goeker M."/>
        </authorList>
    </citation>
    <scope>NUCLEOTIDE SEQUENCE</scope>
    <source>
        <strain evidence="4">DSM 21202</strain>
    </source>
</reference>
<organism evidence="4 5">
    <name type="scientific">Amorphus orientalis</name>
    <dbReference type="NCBI Taxonomy" id="649198"/>
    <lineage>
        <taxon>Bacteria</taxon>
        <taxon>Pseudomonadati</taxon>
        <taxon>Pseudomonadota</taxon>
        <taxon>Alphaproteobacteria</taxon>
        <taxon>Hyphomicrobiales</taxon>
        <taxon>Amorphaceae</taxon>
        <taxon>Amorphus</taxon>
    </lineage>
</organism>
<dbReference type="InterPro" id="IPR036709">
    <property type="entry name" value="Autotransporte_beta_dom_sf"/>
</dbReference>
<evidence type="ECO:0000256" key="1">
    <source>
        <dbReference type="ARBA" id="ARBA00022729"/>
    </source>
</evidence>
<dbReference type="RefSeq" id="WP_306887142.1">
    <property type="nucleotide sequence ID" value="NZ_JAUSUL010000004.1"/>
</dbReference>